<proteinExistence type="predicted"/>
<reference evidence="1" key="1">
    <citation type="journal article" date="2015" name="Nature">
        <title>Complex archaea that bridge the gap between prokaryotes and eukaryotes.</title>
        <authorList>
            <person name="Spang A."/>
            <person name="Saw J.H."/>
            <person name="Jorgensen S.L."/>
            <person name="Zaremba-Niedzwiedzka K."/>
            <person name="Martijn J."/>
            <person name="Lind A.E."/>
            <person name="van Eijk R."/>
            <person name="Schleper C."/>
            <person name="Guy L."/>
            <person name="Ettema T.J."/>
        </authorList>
    </citation>
    <scope>NUCLEOTIDE SEQUENCE</scope>
</reference>
<protein>
    <submittedName>
        <fullName evidence="1">Uncharacterized protein</fullName>
    </submittedName>
</protein>
<sequence>ISAEEFIDKFGNWSAFVASSRTLSTIRASQAPSWSTLSYTGSIGAPSGNSRSYWDADFIFDAGLSENMVVATNNVDSPYFFTIDKDNTTFSDYTFLDSFMSKAKSVVAHDNRLVFFNVEANAVRHPHRFVFTPRGLPTSDSIFAGAGVIDDDAMRGIGQKVVRDREGLLFFTDREIWRARARLDIFAYDLFPLTQKLSCPYPRTIVNTALGVVFLAQDFEVYLIAGNVINPLSLLVQGEPSRIKKLLIDELTEPDRAWGLYHPRLNRYELYYNVSGGSYPAHALFFDFETRSWLQQRFASHELGAGLIWPEPDPAPGETWDQRGDTFDSTIESWNEAGTPQRPALEDADEMVFSSLGSAFRLLSAQTTDDGTAIDCRWRSHGMAGKRRLAYERLHEIWTEYEATSASSASVFCSYDLGTNFDSGFALSLKSSSH</sequence>
<dbReference type="EMBL" id="LAZR01048375">
    <property type="protein sequence ID" value="KKK92078.1"/>
    <property type="molecule type" value="Genomic_DNA"/>
</dbReference>
<gene>
    <name evidence="1" type="ORF">LCGC14_2706530</name>
</gene>
<dbReference type="AlphaFoldDB" id="A0A0F8ZEA0"/>
<feature type="non-terminal residue" evidence="1">
    <location>
        <position position="1"/>
    </location>
</feature>
<accession>A0A0F8ZEA0</accession>
<name>A0A0F8ZEA0_9ZZZZ</name>
<feature type="non-terminal residue" evidence="1">
    <location>
        <position position="434"/>
    </location>
</feature>
<evidence type="ECO:0000313" key="1">
    <source>
        <dbReference type="EMBL" id="KKK92078.1"/>
    </source>
</evidence>
<comment type="caution">
    <text evidence="1">The sequence shown here is derived from an EMBL/GenBank/DDBJ whole genome shotgun (WGS) entry which is preliminary data.</text>
</comment>
<organism evidence="1">
    <name type="scientific">marine sediment metagenome</name>
    <dbReference type="NCBI Taxonomy" id="412755"/>
    <lineage>
        <taxon>unclassified sequences</taxon>
        <taxon>metagenomes</taxon>
        <taxon>ecological metagenomes</taxon>
    </lineage>
</organism>